<dbReference type="SMART" id="SM00717">
    <property type="entry name" value="SANT"/>
    <property type="match status" value="1"/>
</dbReference>
<keyword evidence="3" id="KW-1185">Reference proteome</keyword>
<gene>
    <name evidence="2" type="ORF">BZG36_02917</name>
</gene>
<dbReference type="InterPro" id="IPR001005">
    <property type="entry name" value="SANT/Myb"/>
</dbReference>
<comment type="caution">
    <text evidence="2">The sequence shown here is derived from an EMBL/GenBank/DDBJ whole genome shotgun (WGS) entry which is preliminary data.</text>
</comment>
<dbReference type="Proteomes" id="UP000242875">
    <property type="component" value="Unassembled WGS sequence"/>
</dbReference>
<feature type="domain" description="Myb-like" evidence="1">
    <location>
        <begin position="83"/>
        <end position="133"/>
    </location>
</feature>
<protein>
    <recommendedName>
        <fullName evidence="1">Myb-like domain-containing protein</fullName>
    </recommendedName>
</protein>
<evidence type="ECO:0000259" key="1">
    <source>
        <dbReference type="SMART" id="SM00717"/>
    </source>
</evidence>
<dbReference type="Pfam" id="PF00249">
    <property type="entry name" value="Myb_DNA-binding"/>
    <property type="match status" value="1"/>
</dbReference>
<dbReference type="SUPFAM" id="SSF46689">
    <property type="entry name" value="Homeodomain-like"/>
    <property type="match status" value="1"/>
</dbReference>
<accession>A0A261Y1C3</accession>
<dbReference type="InterPro" id="IPR009057">
    <property type="entry name" value="Homeodomain-like_sf"/>
</dbReference>
<dbReference type="AlphaFoldDB" id="A0A261Y1C3"/>
<name>A0A261Y1C3_9FUNG</name>
<sequence length="184" mass="21427">MTSTESPLTIDSPMTPSFARELDELQLDTPEDIPEHIRQKHEWVRQMRLSFCIRPEFEVTKNMIHEDGTLNQDYFRPKKGKVEARKWTSTEKDLLIQGIEKYGIGHFREISEELLPAWSGNDLRLKTIRLIGRQNLQLYKDWKGNAEAIAQEYERNKAIGLQYGMWKGGCLVYDDEGKVEAALQ</sequence>
<evidence type="ECO:0000313" key="2">
    <source>
        <dbReference type="EMBL" id="OZJ04415.1"/>
    </source>
</evidence>
<evidence type="ECO:0000313" key="3">
    <source>
        <dbReference type="Proteomes" id="UP000242875"/>
    </source>
</evidence>
<dbReference type="OrthoDB" id="608866at2759"/>
<organism evidence="2 3">
    <name type="scientific">Bifiguratus adelaidae</name>
    <dbReference type="NCBI Taxonomy" id="1938954"/>
    <lineage>
        <taxon>Eukaryota</taxon>
        <taxon>Fungi</taxon>
        <taxon>Fungi incertae sedis</taxon>
        <taxon>Mucoromycota</taxon>
        <taxon>Mucoromycotina</taxon>
        <taxon>Endogonomycetes</taxon>
        <taxon>Endogonales</taxon>
        <taxon>Endogonales incertae sedis</taxon>
        <taxon>Bifiguratus</taxon>
    </lineage>
</organism>
<proteinExistence type="predicted"/>
<dbReference type="EMBL" id="MVBO01000041">
    <property type="protein sequence ID" value="OZJ04415.1"/>
    <property type="molecule type" value="Genomic_DNA"/>
</dbReference>
<reference evidence="2 3" key="1">
    <citation type="journal article" date="2017" name="Mycologia">
        <title>Bifiguratus adelaidae, gen. et sp. nov., a new member of Mucoromycotina in endophytic and soil-dwelling habitats.</title>
        <authorList>
            <person name="Torres-Cruz T.J."/>
            <person name="Billingsley Tobias T.L."/>
            <person name="Almatruk M."/>
            <person name="Hesse C."/>
            <person name="Kuske C.R."/>
            <person name="Desiro A."/>
            <person name="Benucci G.M."/>
            <person name="Bonito G."/>
            <person name="Stajich J.E."/>
            <person name="Dunlap C."/>
            <person name="Arnold A.E."/>
            <person name="Porras-Alfaro A."/>
        </authorList>
    </citation>
    <scope>NUCLEOTIDE SEQUENCE [LARGE SCALE GENOMIC DNA]</scope>
    <source>
        <strain evidence="2 3">AZ0501</strain>
    </source>
</reference>
<dbReference type="Gene3D" id="1.10.10.60">
    <property type="entry name" value="Homeodomain-like"/>
    <property type="match status" value="1"/>
</dbReference>